<dbReference type="GO" id="GO:1990683">
    <property type="term" value="P:DNA double-strand break attachment to nuclear envelope"/>
    <property type="evidence" value="ECO:0007669"/>
    <property type="project" value="TreeGrafter"/>
</dbReference>
<feature type="domain" description="BRCT" evidence="2">
    <location>
        <begin position="842"/>
        <end position="945"/>
    </location>
</feature>
<dbReference type="SUPFAM" id="SSF52113">
    <property type="entry name" value="BRCT domain"/>
    <property type="match status" value="2"/>
</dbReference>
<dbReference type="Pfam" id="PF12738">
    <property type="entry name" value="PTCB-BRCT"/>
    <property type="match status" value="1"/>
</dbReference>
<dbReference type="Pfam" id="PF00533">
    <property type="entry name" value="BRCT"/>
    <property type="match status" value="1"/>
</dbReference>
<dbReference type="AlphaFoldDB" id="A0A9P8TNJ3"/>
<dbReference type="EMBL" id="JAEUBG010002086">
    <property type="protein sequence ID" value="KAH3685235.1"/>
    <property type="molecule type" value="Genomic_DNA"/>
</dbReference>
<dbReference type="SMART" id="SM00292">
    <property type="entry name" value="BRCT"/>
    <property type="match status" value="3"/>
</dbReference>
<comment type="caution">
    <text evidence="3">The sequence shown here is derived from an EMBL/GenBank/DDBJ whole genome shotgun (WGS) entry which is preliminary data.</text>
</comment>
<evidence type="ECO:0000313" key="3">
    <source>
        <dbReference type="EMBL" id="KAH3685235.1"/>
    </source>
</evidence>
<feature type="domain" description="BRCT" evidence="2">
    <location>
        <begin position="225"/>
        <end position="316"/>
    </location>
</feature>
<dbReference type="GO" id="GO:0006302">
    <property type="term" value="P:double-strand break repair"/>
    <property type="evidence" value="ECO:0007669"/>
    <property type="project" value="TreeGrafter"/>
</dbReference>
<keyword evidence="4" id="KW-1185">Reference proteome</keyword>
<dbReference type="InterPro" id="IPR031906">
    <property type="entry name" value="RTT107_BRCT_6"/>
</dbReference>
<proteinExistence type="predicted"/>
<accession>A0A9P8TNJ3</accession>
<feature type="domain" description="BRCT" evidence="2">
    <location>
        <begin position="108"/>
        <end position="199"/>
    </location>
</feature>
<dbReference type="InterPro" id="IPR001357">
    <property type="entry name" value="BRCT_dom"/>
</dbReference>
<reference evidence="3" key="1">
    <citation type="journal article" date="2021" name="Open Biol.">
        <title>Shared evolutionary footprints suggest mitochondrial oxidative damage underlies multiple complex I losses in fungi.</title>
        <authorList>
            <person name="Schikora-Tamarit M.A."/>
            <person name="Marcet-Houben M."/>
            <person name="Nosek J."/>
            <person name="Gabaldon T."/>
        </authorList>
    </citation>
    <scope>NUCLEOTIDE SEQUENCE</scope>
    <source>
        <strain evidence="3">CBS2887</strain>
    </source>
</reference>
<dbReference type="OrthoDB" id="342264at2759"/>
<name>A0A9P8TNJ3_WICPI</name>
<evidence type="ECO:0000313" key="4">
    <source>
        <dbReference type="Proteomes" id="UP000774326"/>
    </source>
</evidence>
<dbReference type="InterPro" id="IPR053036">
    <property type="entry name" value="CellCycle_DNARepair_Reg"/>
</dbReference>
<dbReference type="PANTHER" id="PTHR47667">
    <property type="entry name" value="REGULATOR OF TY1 TRANSPOSITION PROTEIN 107"/>
    <property type="match status" value="1"/>
</dbReference>
<dbReference type="Pfam" id="PF16770">
    <property type="entry name" value="RTT107_BRCT_5"/>
    <property type="match status" value="1"/>
</dbReference>
<sequence length="960" mass="107925">MDHSSNKNLFENFKLLILESSHLNDGKISSMCAILKEYNVSFQIQDINKKITQEQFIKKEYTHIISNTSDFPLYKFAQESLIPVVTSEFIHRIKQLNRQPSIRPFSPNPQHVLKDVTVCVGGLPDTDKEAIYGAVRALGGSFSETLNKFVTHLISTDLDDDCCIVVNTIEEPRITIVVPNWIDDCIKLRRKLDVTPYLLVDDKLELAASLQHATEQVNKEQKSQRSEQPMKGLAVYLGSDLQLHESSSSINVKSWIQSAGAVITTDIRKANTYIGKYRDGLEYHTAMKNNLKVASCYWIYWMQEHQRYIDPYEKLLHHPWVRGGLPEMKEFSISSTNYTGDARQYVTKLIEALGAKFTTTLNKRNTHLIAASTSGKKYESACKWGNVQVINHLWLEETYADWSLKSTSHQRYSYYPHHFSMNELIGQTPLKIKVLRNFLDSGEIEQTTTTVNLIEDSQDEDIMDLVTSKEKLDILEKVRESQRLGTQAQTQTKISASSVGATDAATEVSDKKQKQKKKAATKITDTTNKENVTPPDQDGTVPVDSSIEANTNATAVKQNSINLPTATTKRALSPIKPNQDVVLEEIIELAGTASSGSTRVRAGRKAKNQASEKLHANMEELNIFEKQVKSNGVPLLPEEVAANKKRIKVEKMTKELKRARESGTEEELKANLTLEEKEILQEAEAKVKQPATKKAKKEATVSVSPEPTNVTASTTATTTKYNINAICTGWDSSFNKTETSLLANLGIHLFKDLKSNINTIASPKIMRTEKFLISLSYDIQYIIAPEFFKDVVTQYKSNPQDLDALPSLKDYSLSKLNSESVKENTTVGLDALLRRCQHNHANKSKIFQGLSFNITSKLPGGVDPISRILKAHGVKDIKVFKTVKELKTLANLKYTKGKKGERDTFVFLSNETAINTKLEQLLQSDGAQYDISGKIVEWDWVVGSIFNMELSKDHIVYELD</sequence>
<dbReference type="PANTHER" id="PTHR47667:SF1">
    <property type="entry name" value="REGULATOR OF TY1 TRANSPOSITION PROTEIN 107"/>
    <property type="match status" value="1"/>
</dbReference>
<evidence type="ECO:0000259" key="2">
    <source>
        <dbReference type="PROSITE" id="PS50172"/>
    </source>
</evidence>
<dbReference type="Proteomes" id="UP000774326">
    <property type="component" value="Unassembled WGS sequence"/>
</dbReference>
<dbReference type="GO" id="GO:0005634">
    <property type="term" value="C:nucleus"/>
    <property type="evidence" value="ECO:0007669"/>
    <property type="project" value="TreeGrafter"/>
</dbReference>
<evidence type="ECO:0000256" key="1">
    <source>
        <dbReference type="SAM" id="MobiDB-lite"/>
    </source>
</evidence>
<reference evidence="3" key="2">
    <citation type="submission" date="2021-01" db="EMBL/GenBank/DDBJ databases">
        <authorList>
            <person name="Schikora-Tamarit M.A."/>
        </authorList>
    </citation>
    <scope>NUCLEOTIDE SEQUENCE</scope>
    <source>
        <strain evidence="3">CBS2887</strain>
    </source>
</reference>
<dbReference type="PROSITE" id="PS50172">
    <property type="entry name" value="BRCT"/>
    <property type="match status" value="4"/>
</dbReference>
<organism evidence="3 4">
    <name type="scientific">Wickerhamomyces pijperi</name>
    <name type="common">Yeast</name>
    <name type="synonym">Pichia pijperi</name>
    <dbReference type="NCBI Taxonomy" id="599730"/>
    <lineage>
        <taxon>Eukaryota</taxon>
        <taxon>Fungi</taxon>
        <taxon>Dikarya</taxon>
        <taxon>Ascomycota</taxon>
        <taxon>Saccharomycotina</taxon>
        <taxon>Saccharomycetes</taxon>
        <taxon>Phaffomycetales</taxon>
        <taxon>Wickerhamomycetaceae</taxon>
        <taxon>Wickerhamomyces</taxon>
    </lineage>
</organism>
<dbReference type="Pfam" id="PF16771">
    <property type="entry name" value="RTT107_BRCT_6"/>
    <property type="match status" value="1"/>
</dbReference>
<dbReference type="Gene3D" id="3.40.50.10190">
    <property type="entry name" value="BRCT domain"/>
    <property type="match status" value="4"/>
</dbReference>
<feature type="region of interest" description="Disordered" evidence="1">
    <location>
        <begin position="505"/>
        <end position="542"/>
    </location>
</feature>
<dbReference type="InterPro" id="IPR036420">
    <property type="entry name" value="BRCT_dom_sf"/>
</dbReference>
<protein>
    <recommendedName>
        <fullName evidence="2">BRCT domain-containing protein</fullName>
    </recommendedName>
</protein>
<feature type="domain" description="BRCT" evidence="2">
    <location>
        <begin position="331"/>
        <end position="399"/>
    </location>
</feature>
<dbReference type="GO" id="GO:0035361">
    <property type="term" value="C:Cul8-RING ubiquitin ligase complex"/>
    <property type="evidence" value="ECO:0007669"/>
    <property type="project" value="TreeGrafter"/>
</dbReference>
<gene>
    <name evidence="3" type="ORF">WICPIJ_003779</name>
</gene>